<protein>
    <submittedName>
        <fullName evidence="1">Uncharacterized protein</fullName>
    </submittedName>
</protein>
<proteinExistence type="predicted"/>
<dbReference type="AlphaFoldDB" id="A0A1M6J807"/>
<evidence type="ECO:0000313" key="1">
    <source>
        <dbReference type="EMBL" id="SHJ42801.1"/>
    </source>
</evidence>
<evidence type="ECO:0000313" key="2">
    <source>
        <dbReference type="Proteomes" id="UP000184185"/>
    </source>
</evidence>
<organism evidence="1 2">
    <name type="scientific">Pseudobutyrivibrio xylanivorans DSM 14809</name>
    <dbReference type="NCBI Taxonomy" id="1123012"/>
    <lineage>
        <taxon>Bacteria</taxon>
        <taxon>Bacillati</taxon>
        <taxon>Bacillota</taxon>
        <taxon>Clostridia</taxon>
        <taxon>Lachnospirales</taxon>
        <taxon>Lachnospiraceae</taxon>
        <taxon>Pseudobutyrivibrio</taxon>
    </lineage>
</organism>
<accession>A0A1M6J807</accession>
<dbReference type="EMBL" id="FQYQ01000021">
    <property type="protein sequence ID" value="SHJ42801.1"/>
    <property type="molecule type" value="Genomic_DNA"/>
</dbReference>
<sequence>MYRAAIEMNQYETTDAIIAYLTSNFLNYNRGLLQKTVQKKFGCGYDQLVNKVIDELMGVVTSVDNCATDSE</sequence>
<keyword evidence="2" id="KW-1185">Reference proteome</keyword>
<dbReference type="Proteomes" id="UP000184185">
    <property type="component" value="Unassembled WGS sequence"/>
</dbReference>
<name>A0A1M6J807_PSEXY</name>
<reference evidence="1 2" key="1">
    <citation type="submission" date="2016-11" db="EMBL/GenBank/DDBJ databases">
        <authorList>
            <person name="Jaros S."/>
            <person name="Januszkiewicz K."/>
            <person name="Wedrychowicz H."/>
        </authorList>
    </citation>
    <scope>NUCLEOTIDE SEQUENCE [LARGE SCALE GENOMIC DNA]</scope>
    <source>
        <strain evidence="1 2">DSM 14809</strain>
    </source>
</reference>
<gene>
    <name evidence="1" type="ORF">SAMN02745725_02531</name>
</gene>